<evidence type="ECO:0000256" key="1">
    <source>
        <dbReference type="ARBA" id="ARBA00004123"/>
    </source>
</evidence>
<keyword evidence="11" id="KW-1185">Reference proteome</keyword>
<dbReference type="PANTHER" id="PTHR16515">
    <property type="entry name" value="PR DOMAIN ZINC FINGER PROTEIN"/>
    <property type="match status" value="1"/>
</dbReference>
<dbReference type="FunFam" id="3.30.160.60:FF:001498">
    <property type="entry name" value="Zinc finger protein 404"/>
    <property type="match status" value="1"/>
</dbReference>
<dbReference type="PROSITE" id="PS00028">
    <property type="entry name" value="ZINC_FINGER_C2H2_1"/>
    <property type="match status" value="4"/>
</dbReference>
<evidence type="ECO:0000256" key="8">
    <source>
        <dbReference type="SAM" id="MobiDB-lite"/>
    </source>
</evidence>
<sequence length="296" mass="33935">MTPFKTRLDKLAHQRAHIPISRPYKCPDCAMAFAKLHARNLHLKGHRGQNLSCPHCALVFPTARGIKRHMVVHTGVKQFVCEFCSRSFNQRGHLTSHLRLHTGEKPYRCQHCDERFNHNVSLKSHVMRYHRGASNSVLRMEKEHEKRRTRDTEVTGDNVIDGDPKFKKTYYRSMGRPKGRPKINSAKRETNCIPTVQEEALDPLTAGEPSEEGQSRRAFSKNIESDWSDGDPTSELTEDDEVEEAKAVRKSKLKASNRPMSFYAAEEVLESDSDSDPAEEDTKKRKQAVRNQENRS</sequence>
<evidence type="ECO:0000313" key="11">
    <source>
        <dbReference type="Proteomes" id="UP001148018"/>
    </source>
</evidence>
<evidence type="ECO:0000256" key="7">
    <source>
        <dbReference type="PROSITE-ProRule" id="PRU00042"/>
    </source>
</evidence>
<dbReference type="Proteomes" id="UP001148018">
    <property type="component" value="Unassembled WGS sequence"/>
</dbReference>
<dbReference type="InterPro" id="IPR050331">
    <property type="entry name" value="Zinc_finger"/>
</dbReference>
<dbReference type="SMART" id="SM00355">
    <property type="entry name" value="ZnF_C2H2"/>
    <property type="match status" value="4"/>
</dbReference>
<feature type="region of interest" description="Disordered" evidence="8">
    <location>
        <begin position="140"/>
        <end position="296"/>
    </location>
</feature>
<proteinExistence type="predicted"/>
<dbReference type="AlphaFoldDB" id="A0A9Q0DU79"/>
<dbReference type="PROSITE" id="PS50157">
    <property type="entry name" value="ZINC_FINGER_C2H2_2"/>
    <property type="match status" value="4"/>
</dbReference>
<evidence type="ECO:0000256" key="3">
    <source>
        <dbReference type="ARBA" id="ARBA00022737"/>
    </source>
</evidence>
<keyword evidence="2" id="KW-0479">Metal-binding</keyword>
<comment type="caution">
    <text evidence="10">The sequence shown here is derived from an EMBL/GenBank/DDBJ whole genome shotgun (WGS) entry which is preliminary data.</text>
</comment>
<evidence type="ECO:0000256" key="6">
    <source>
        <dbReference type="ARBA" id="ARBA00023242"/>
    </source>
</evidence>
<gene>
    <name evidence="10" type="ORF">NHX12_003764</name>
</gene>
<feature type="domain" description="C2H2-type" evidence="9">
    <location>
        <begin position="107"/>
        <end position="135"/>
    </location>
</feature>
<comment type="subcellular location">
    <subcellularLocation>
        <location evidence="1">Nucleus</location>
    </subcellularLocation>
</comment>
<evidence type="ECO:0000259" key="9">
    <source>
        <dbReference type="PROSITE" id="PS50157"/>
    </source>
</evidence>
<dbReference type="GO" id="GO:0005634">
    <property type="term" value="C:nucleus"/>
    <property type="evidence" value="ECO:0007669"/>
    <property type="project" value="UniProtKB-SubCell"/>
</dbReference>
<keyword evidence="6" id="KW-0539">Nucleus</keyword>
<dbReference type="SUPFAM" id="SSF57667">
    <property type="entry name" value="beta-beta-alpha zinc fingers"/>
    <property type="match status" value="2"/>
</dbReference>
<dbReference type="InterPro" id="IPR013087">
    <property type="entry name" value="Znf_C2H2_type"/>
</dbReference>
<dbReference type="PANTHER" id="PTHR16515:SF66">
    <property type="entry name" value="C2H2-TYPE DOMAIN-CONTAINING PROTEIN"/>
    <property type="match status" value="1"/>
</dbReference>
<protein>
    <recommendedName>
        <fullName evidence="9">C2H2-type domain-containing protein</fullName>
    </recommendedName>
</protein>
<organism evidence="10 11">
    <name type="scientific">Muraenolepis orangiensis</name>
    <name type="common">Patagonian moray cod</name>
    <dbReference type="NCBI Taxonomy" id="630683"/>
    <lineage>
        <taxon>Eukaryota</taxon>
        <taxon>Metazoa</taxon>
        <taxon>Chordata</taxon>
        <taxon>Craniata</taxon>
        <taxon>Vertebrata</taxon>
        <taxon>Euteleostomi</taxon>
        <taxon>Actinopterygii</taxon>
        <taxon>Neopterygii</taxon>
        <taxon>Teleostei</taxon>
        <taxon>Neoteleostei</taxon>
        <taxon>Acanthomorphata</taxon>
        <taxon>Zeiogadaria</taxon>
        <taxon>Gadariae</taxon>
        <taxon>Gadiformes</taxon>
        <taxon>Muraenolepidoidei</taxon>
        <taxon>Muraenolepididae</taxon>
        <taxon>Muraenolepis</taxon>
    </lineage>
</organism>
<name>A0A9Q0DU79_9TELE</name>
<keyword evidence="3" id="KW-0677">Repeat</keyword>
<dbReference type="Gene3D" id="3.30.160.60">
    <property type="entry name" value="Classic Zinc Finger"/>
    <property type="match status" value="3"/>
</dbReference>
<feature type="domain" description="C2H2-type" evidence="9">
    <location>
        <begin position="79"/>
        <end position="106"/>
    </location>
</feature>
<keyword evidence="4 7" id="KW-0863">Zinc-finger</keyword>
<dbReference type="GO" id="GO:0008270">
    <property type="term" value="F:zinc ion binding"/>
    <property type="evidence" value="ECO:0007669"/>
    <property type="project" value="UniProtKB-KW"/>
</dbReference>
<evidence type="ECO:0000256" key="4">
    <source>
        <dbReference type="ARBA" id="ARBA00022771"/>
    </source>
</evidence>
<feature type="compositionally biased region" description="Basic residues" evidence="8">
    <location>
        <begin position="167"/>
        <end position="181"/>
    </location>
</feature>
<evidence type="ECO:0000256" key="2">
    <source>
        <dbReference type="ARBA" id="ARBA00022723"/>
    </source>
</evidence>
<dbReference type="Pfam" id="PF00096">
    <property type="entry name" value="zf-C2H2"/>
    <property type="match status" value="2"/>
</dbReference>
<accession>A0A9Q0DU79</accession>
<evidence type="ECO:0000313" key="10">
    <source>
        <dbReference type="EMBL" id="KAJ3594457.1"/>
    </source>
</evidence>
<evidence type="ECO:0000256" key="5">
    <source>
        <dbReference type="ARBA" id="ARBA00022833"/>
    </source>
</evidence>
<reference evidence="10" key="1">
    <citation type="submission" date="2022-07" db="EMBL/GenBank/DDBJ databases">
        <title>Chromosome-level genome of Muraenolepis orangiensis.</title>
        <authorList>
            <person name="Kim J."/>
        </authorList>
    </citation>
    <scope>NUCLEOTIDE SEQUENCE</scope>
    <source>
        <strain evidence="10">KU_S4_2022</strain>
        <tissue evidence="10">Muscle</tissue>
    </source>
</reference>
<dbReference type="OrthoDB" id="5982876at2759"/>
<dbReference type="GO" id="GO:0010468">
    <property type="term" value="P:regulation of gene expression"/>
    <property type="evidence" value="ECO:0007669"/>
    <property type="project" value="TreeGrafter"/>
</dbReference>
<keyword evidence="5" id="KW-0862">Zinc</keyword>
<feature type="domain" description="C2H2-type" evidence="9">
    <location>
        <begin position="24"/>
        <end position="51"/>
    </location>
</feature>
<feature type="domain" description="C2H2-type" evidence="9">
    <location>
        <begin position="51"/>
        <end position="78"/>
    </location>
</feature>
<dbReference type="EMBL" id="JANIIK010000111">
    <property type="protein sequence ID" value="KAJ3594457.1"/>
    <property type="molecule type" value="Genomic_DNA"/>
</dbReference>
<dbReference type="FunFam" id="3.30.160.60:FF:000100">
    <property type="entry name" value="Zinc finger 45-like"/>
    <property type="match status" value="1"/>
</dbReference>
<dbReference type="InterPro" id="IPR036236">
    <property type="entry name" value="Znf_C2H2_sf"/>
</dbReference>
<feature type="compositionally biased region" description="Basic and acidic residues" evidence="8">
    <location>
        <begin position="140"/>
        <end position="153"/>
    </location>
</feature>
<feature type="compositionally biased region" description="Acidic residues" evidence="8">
    <location>
        <begin position="267"/>
        <end position="279"/>
    </location>
</feature>